<sequence>MILSLPLRPWSCLRYTIVTPMLRSHNYLSTHGSHQLLPLWDACRGAYEVSVLEGEIHGNYGCMQRYNGGLRGHREREKCERVHHAYVGIEKKVMVDDNKGKLVLVLIFPESLGEDGMEVDAAPEPMDVLVDTLLTQS</sequence>
<keyword evidence="2" id="KW-1185">Reference proteome</keyword>
<name>A0AAN9N4D2_CANGL</name>
<dbReference type="EMBL" id="JAYMYQ010000001">
    <property type="protein sequence ID" value="KAK7363038.1"/>
    <property type="molecule type" value="Genomic_DNA"/>
</dbReference>
<comment type="caution">
    <text evidence="1">The sequence shown here is derived from an EMBL/GenBank/DDBJ whole genome shotgun (WGS) entry which is preliminary data.</text>
</comment>
<proteinExistence type="predicted"/>
<dbReference type="Proteomes" id="UP001367508">
    <property type="component" value="Unassembled WGS sequence"/>
</dbReference>
<gene>
    <name evidence="1" type="ORF">VNO77_05167</name>
</gene>
<evidence type="ECO:0000313" key="2">
    <source>
        <dbReference type="Proteomes" id="UP001367508"/>
    </source>
</evidence>
<accession>A0AAN9N4D2</accession>
<reference evidence="1 2" key="1">
    <citation type="submission" date="2024-01" db="EMBL/GenBank/DDBJ databases">
        <title>The genomes of 5 underutilized Papilionoideae crops provide insights into root nodulation and disease resistanc.</title>
        <authorList>
            <person name="Jiang F."/>
        </authorList>
    </citation>
    <scope>NUCLEOTIDE SEQUENCE [LARGE SCALE GENOMIC DNA]</scope>
    <source>
        <strain evidence="1">LVBAO_FW01</strain>
        <tissue evidence="1">Leaves</tissue>
    </source>
</reference>
<evidence type="ECO:0000313" key="1">
    <source>
        <dbReference type="EMBL" id="KAK7363038.1"/>
    </source>
</evidence>
<dbReference type="AlphaFoldDB" id="A0AAN9N4D2"/>
<protein>
    <submittedName>
        <fullName evidence="1">Uncharacterized protein</fullName>
    </submittedName>
</protein>
<organism evidence="1 2">
    <name type="scientific">Canavalia gladiata</name>
    <name type="common">Sword bean</name>
    <name type="synonym">Dolichos gladiatus</name>
    <dbReference type="NCBI Taxonomy" id="3824"/>
    <lineage>
        <taxon>Eukaryota</taxon>
        <taxon>Viridiplantae</taxon>
        <taxon>Streptophyta</taxon>
        <taxon>Embryophyta</taxon>
        <taxon>Tracheophyta</taxon>
        <taxon>Spermatophyta</taxon>
        <taxon>Magnoliopsida</taxon>
        <taxon>eudicotyledons</taxon>
        <taxon>Gunneridae</taxon>
        <taxon>Pentapetalae</taxon>
        <taxon>rosids</taxon>
        <taxon>fabids</taxon>
        <taxon>Fabales</taxon>
        <taxon>Fabaceae</taxon>
        <taxon>Papilionoideae</taxon>
        <taxon>50 kb inversion clade</taxon>
        <taxon>NPAAA clade</taxon>
        <taxon>indigoferoid/millettioid clade</taxon>
        <taxon>Phaseoleae</taxon>
        <taxon>Canavalia</taxon>
    </lineage>
</organism>